<evidence type="ECO:0000256" key="6">
    <source>
        <dbReference type="ARBA" id="ARBA00022833"/>
    </source>
</evidence>
<dbReference type="PROSITE" id="PS50920">
    <property type="entry name" value="SOLCAR"/>
    <property type="match status" value="3"/>
</dbReference>
<feature type="repeat" description="Solcar" evidence="13">
    <location>
        <begin position="99"/>
        <end position="184"/>
    </location>
</feature>
<keyword evidence="7 15" id="KW-1133">Transmembrane helix</keyword>
<accession>A0AAD9S4Y8</accession>
<evidence type="ECO:0000256" key="12">
    <source>
        <dbReference type="ARBA" id="ARBA00023242"/>
    </source>
</evidence>
<dbReference type="GO" id="GO:0008270">
    <property type="term" value="F:zinc ion binding"/>
    <property type="evidence" value="ECO:0007669"/>
    <property type="project" value="InterPro"/>
</dbReference>
<gene>
    <name evidence="17" type="ORF">N8I77_011197</name>
</gene>
<organism evidence="17 18">
    <name type="scientific">Phomopsis amygdali</name>
    <name type="common">Fusicoccum amygdali</name>
    <dbReference type="NCBI Taxonomy" id="1214568"/>
    <lineage>
        <taxon>Eukaryota</taxon>
        <taxon>Fungi</taxon>
        <taxon>Dikarya</taxon>
        <taxon>Ascomycota</taxon>
        <taxon>Pezizomycotina</taxon>
        <taxon>Sordariomycetes</taxon>
        <taxon>Sordariomycetidae</taxon>
        <taxon>Diaporthales</taxon>
        <taxon>Diaporthaceae</taxon>
        <taxon>Diaporthe</taxon>
    </lineage>
</organism>
<feature type="compositionally biased region" description="Low complexity" evidence="14">
    <location>
        <begin position="344"/>
        <end position="357"/>
    </location>
</feature>
<feature type="repeat" description="Solcar" evidence="13">
    <location>
        <begin position="194"/>
        <end position="280"/>
    </location>
</feature>
<proteinExistence type="predicted"/>
<dbReference type="SUPFAM" id="SSF103506">
    <property type="entry name" value="Mitochondrial carrier"/>
    <property type="match status" value="1"/>
</dbReference>
<evidence type="ECO:0000256" key="13">
    <source>
        <dbReference type="PROSITE-ProRule" id="PRU00282"/>
    </source>
</evidence>
<dbReference type="GO" id="GO:0000981">
    <property type="term" value="F:DNA-binding transcription factor activity, RNA polymerase II-specific"/>
    <property type="evidence" value="ECO:0007669"/>
    <property type="project" value="InterPro"/>
</dbReference>
<evidence type="ECO:0000256" key="10">
    <source>
        <dbReference type="ARBA" id="ARBA00023136"/>
    </source>
</evidence>
<evidence type="ECO:0000256" key="1">
    <source>
        <dbReference type="ARBA" id="ARBA00004123"/>
    </source>
</evidence>
<dbReference type="InterPro" id="IPR001138">
    <property type="entry name" value="Zn2Cys6_DnaBD"/>
</dbReference>
<evidence type="ECO:0000256" key="9">
    <source>
        <dbReference type="ARBA" id="ARBA00023125"/>
    </source>
</evidence>
<comment type="subcellular location">
    <subcellularLocation>
        <location evidence="2">Membrane</location>
        <topology evidence="2">Multi-pass membrane protein</topology>
    </subcellularLocation>
    <subcellularLocation>
        <location evidence="1">Nucleus</location>
    </subcellularLocation>
</comment>
<keyword evidence="5" id="KW-0999">Mitochondrion inner membrane</keyword>
<keyword evidence="6" id="KW-0862">Zinc</keyword>
<keyword evidence="9" id="KW-0238">DNA-binding</keyword>
<dbReference type="PANTHER" id="PTHR47782:SF1">
    <property type="entry name" value="PYRIMIDINE PATHWAY REGULATORY PROTEIN 1"/>
    <property type="match status" value="1"/>
</dbReference>
<keyword evidence="12" id="KW-0539">Nucleus</keyword>
<evidence type="ECO:0000256" key="15">
    <source>
        <dbReference type="SAM" id="Phobius"/>
    </source>
</evidence>
<keyword evidence="11" id="KW-0804">Transcription</keyword>
<keyword evidence="10 13" id="KW-0472">Membrane</keyword>
<dbReference type="CDD" id="cd00067">
    <property type="entry name" value="GAL4"/>
    <property type="match status" value="1"/>
</dbReference>
<sequence length="1051" mass="115724">MTPTPLQSIAAGAAAGGVESLITYPTEYAKTRRQLLQSPRSTFTIVVEACRTSGIRALYSGAGAFCASNAAKSGIRFLTFDLVKDRLPRDPETGKHTATSSMLAGVAAGIAESVTVVTPGENLKTKTVEDRAGARQFKTTAAVVRGIVAKDGLMGLFRGVVPVMMKQASNALVRFSSYQALLDIAQPNLERGGWGTLAPAIAGAGAGVITVYATMPFDVVKTKMQSIEGRQQYGGTWRCILAIAQQSGLSGFWRGTTPRLVRLSCDGGVPACSNCAKADELCVDVDGQNSDILIPRNFGHAARARIQWLEQIIRDRLPDIDLKDGPQVDMRSDQTVASHINNQTGTPPARSPATPSTFQQSRESGLLKRTAEVSNISDHEEAFPEKAHSVAMDLGMLSLNADSSQSHYLGSSSGVLFANLIGASPRTNDSSSAHDTGSRSFMLEDEPLIEPARRSSALHYRALQSLLRQNLPKKDEAVLLVHHYIRWTHPDYPVLEPDSLLEGLDALYECASSSLCDDDPFIDGWPQSIKGFRWNGRRVDPQHPGATIVPMPVLAFVIFMVLNIAAIIRVRARVHTLSPESFYAAALHFSKDCFSHISLSTIQALTVLLIHCLLIPAEANVWTLTHLAMAHCVELGVHRDQPQGAHYDWDYQQLRRSIFYTIYSLDRSISSIQGRPLGLRDETFDVKVPEARELSSSKRLILESFQSAVLRYSSHRFRLDRIVSDIKENLYLLPGKSSPPLDNVGPDSHQRKIRLDLDAWWEKAGVDLDTISSGVGARQKNIWRVKLEIRYHLALVLLYQPSQEIRNPLEDSLLQCFSSACSILDQYQALYEGKALYHGWFTVQNIFAAGATLVYSFWTSPAVRRDAAGAHLLRRLRTCSNLLSAGGEWWPSARRGLDSFGSVVDLTIQRLYDGDGVASKQRRLMGPGEPRNSRVSGQHHGISESHAVQISRNQASLTVADPSQPWEQPYEFPRNDGPESWTSTSEGLDNNTRLRSVAIVEANSQGPAEQELFPEIEDFLADFNRSEFSWSFPLGNPQESHGIGDSWVEDL</sequence>
<keyword evidence="18" id="KW-1185">Reference proteome</keyword>
<dbReference type="InterPro" id="IPR023395">
    <property type="entry name" value="MCP_dom_sf"/>
</dbReference>
<dbReference type="Pfam" id="PF04082">
    <property type="entry name" value="Fungal_trans"/>
    <property type="match status" value="1"/>
</dbReference>
<dbReference type="PANTHER" id="PTHR47782">
    <property type="entry name" value="ZN(II)2CYS6 TRANSCRIPTION FACTOR (EUROFUNG)-RELATED"/>
    <property type="match status" value="1"/>
</dbReference>
<name>A0AAD9S4Y8_PHOAM</name>
<feature type="region of interest" description="Disordered" evidence="14">
    <location>
        <begin position="920"/>
        <end position="939"/>
    </location>
</feature>
<feature type="region of interest" description="Disordered" evidence="14">
    <location>
        <begin position="339"/>
        <end position="367"/>
    </location>
</feature>
<dbReference type="SMART" id="SM00906">
    <property type="entry name" value="Fungal_trans"/>
    <property type="match status" value="1"/>
</dbReference>
<keyword evidence="4" id="KW-0479">Metal-binding</keyword>
<dbReference type="GO" id="GO:0045944">
    <property type="term" value="P:positive regulation of transcription by RNA polymerase II"/>
    <property type="evidence" value="ECO:0007669"/>
    <property type="project" value="TreeGrafter"/>
</dbReference>
<dbReference type="InterPro" id="IPR018108">
    <property type="entry name" value="MCP_transmembrane"/>
</dbReference>
<keyword evidence="3 13" id="KW-0812">Transmembrane</keyword>
<evidence type="ECO:0000256" key="8">
    <source>
        <dbReference type="ARBA" id="ARBA00023015"/>
    </source>
</evidence>
<dbReference type="Proteomes" id="UP001265746">
    <property type="component" value="Unassembled WGS sequence"/>
</dbReference>
<evidence type="ECO:0000313" key="18">
    <source>
        <dbReference type="Proteomes" id="UP001265746"/>
    </source>
</evidence>
<reference evidence="17" key="1">
    <citation type="submission" date="2023-06" db="EMBL/GenBank/DDBJ databases">
        <authorList>
            <person name="Noh H."/>
        </authorList>
    </citation>
    <scope>NUCLEOTIDE SEQUENCE</scope>
    <source>
        <strain evidence="17">DUCC20226</strain>
    </source>
</reference>
<feature type="repeat" description="Solcar" evidence="13">
    <location>
        <begin position="3"/>
        <end position="86"/>
    </location>
</feature>
<evidence type="ECO:0000256" key="3">
    <source>
        <dbReference type="ARBA" id="ARBA00022692"/>
    </source>
</evidence>
<feature type="transmembrane region" description="Helical" evidence="15">
    <location>
        <begin position="548"/>
        <end position="568"/>
    </location>
</feature>
<dbReference type="InterPro" id="IPR052202">
    <property type="entry name" value="Yeast_MetPath_Reg"/>
</dbReference>
<evidence type="ECO:0000256" key="14">
    <source>
        <dbReference type="SAM" id="MobiDB-lite"/>
    </source>
</evidence>
<evidence type="ECO:0000256" key="5">
    <source>
        <dbReference type="ARBA" id="ARBA00022792"/>
    </source>
</evidence>
<dbReference type="GO" id="GO:0006351">
    <property type="term" value="P:DNA-templated transcription"/>
    <property type="evidence" value="ECO:0007669"/>
    <property type="project" value="InterPro"/>
</dbReference>
<dbReference type="AlphaFoldDB" id="A0AAD9S4Y8"/>
<dbReference type="GO" id="GO:0043565">
    <property type="term" value="F:sequence-specific DNA binding"/>
    <property type="evidence" value="ECO:0007669"/>
    <property type="project" value="TreeGrafter"/>
</dbReference>
<protein>
    <recommendedName>
        <fullName evidence="16">Xylanolytic transcriptional activator regulatory domain-containing protein</fullName>
    </recommendedName>
</protein>
<dbReference type="EMBL" id="JAUJFL010000007">
    <property type="protein sequence ID" value="KAK2599443.1"/>
    <property type="molecule type" value="Genomic_DNA"/>
</dbReference>
<dbReference type="GO" id="GO:0005634">
    <property type="term" value="C:nucleus"/>
    <property type="evidence" value="ECO:0007669"/>
    <property type="project" value="UniProtKB-SubCell"/>
</dbReference>
<dbReference type="Pfam" id="PF00153">
    <property type="entry name" value="Mito_carr"/>
    <property type="match status" value="3"/>
</dbReference>
<comment type="caution">
    <text evidence="17">The sequence shown here is derived from an EMBL/GenBank/DDBJ whole genome shotgun (WGS) entry which is preliminary data.</text>
</comment>
<keyword evidence="5" id="KW-0496">Mitochondrion</keyword>
<evidence type="ECO:0000256" key="2">
    <source>
        <dbReference type="ARBA" id="ARBA00004141"/>
    </source>
</evidence>
<dbReference type="Gene3D" id="1.50.40.10">
    <property type="entry name" value="Mitochondrial carrier domain"/>
    <property type="match status" value="1"/>
</dbReference>
<dbReference type="CDD" id="cd12148">
    <property type="entry name" value="fungal_TF_MHR"/>
    <property type="match status" value="1"/>
</dbReference>
<evidence type="ECO:0000313" key="17">
    <source>
        <dbReference type="EMBL" id="KAK2599443.1"/>
    </source>
</evidence>
<evidence type="ECO:0000256" key="11">
    <source>
        <dbReference type="ARBA" id="ARBA00023163"/>
    </source>
</evidence>
<dbReference type="InterPro" id="IPR007219">
    <property type="entry name" value="XnlR_reg_dom"/>
</dbReference>
<keyword evidence="8" id="KW-0805">Transcription regulation</keyword>
<dbReference type="GO" id="GO:0016020">
    <property type="term" value="C:membrane"/>
    <property type="evidence" value="ECO:0007669"/>
    <property type="project" value="UniProtKB-SubCell"/>
</dbReference>
<evidence type="ECO:0000256" key="7">
    <source>
        <dbReference type="ARBA" id="ARBA00022989"/>
    </source>
</evidence>
<evidence type="ECO:0000256" key="4">
    <source>
        <dbReference type="ARBA" id="ARBA00022723"/>
    </source>
</evidence>
<feature type="domain" description="Xylanolytic transcriptional activator regulatory" evidence="16">
    <location>
        <begin position="621"/>
        <end position="695"/>
    </location>
</feature>
<evidence type="ECO:0000259" key="16">
    <source>
        <dbReference type="SMART" id="SM00906"/>
    </source>
</evidence>